<evidence type="ECO:0000256" key="1">
    <source>
        <dbReference type="ARBA" id="ARBA00022679"/>
    </source>
</evidence>
<dbReference type="PANTHER" id="PTHR43775">
    <property type="entry name" value="FATTY ACID SYNTHASE"/>
    <property type="match status" value="1"/>
</dbReference>
<dbReference type="EC" id="2.3.1.41" evidence="5"/>
<sequence length="130" mass="14166">MSPRHPAWPPDARSSSPLYPFVQALRAPAEGRSRPSLHTGTATPGRPAFLFTGQGSRRAGMGRELHEFFPAFTRAPDAGCEHLDPLMDGSVRAVLFAVPESAEAGLLDRTEWTRPALPAFEVALFRLLES</sequence>
<dbReference type="Proteomes" id="UP000663908">
    <property type="component" value="Chromosome"/>
</dbReference>
<evidence type="ECO:0000256" key="3">
    <source>
        <dbReference type="SAM" id="MobiDB-lite"/>
    </source>
</evidence>
<keyword evidence="1 5" id="KW-0808">Transferase</keyword>
<dbReference type="SUPFAM" id="SSF52151">
    <property type="entry name" value="FabD/lysophospholipase-like"/>
    <property type="match status" value="1"/>
</dbReference>
<protein>
    <submittedName>
        <fullName evidence="5">Phenolphthiocerol synthesis polyketide synthase type I Pks15/1</fullName>
        <ecNumber evidence="5">2.3.1.41</ecNumber>
    </submittedName>
</protein>
<keyword evidence="2" id="KW-0511">Multifunctional enzyme</keyword>
<organism evidence="5 6">
    <name type="scientific">Streptomyces cyanogenus</name>
    <dbReference type="NCBI Taxonomy" id="80860"/>
    <lineage>
        <taxon>Bacteria</taxon>
        <taxon>Bacillati</taxon>
        <taxon>Actinomycetota</taxon>
        <taxon>Actinomycetes</taxon>
        <taxon>Kitasatosporales</taxon>
        <taxon>Streptomycetaceae</taxon>
        <taxon>Streptomyces</taxon>
    </lineage>
</organism>
<dbReference type="GO" id="GO:0004315">
    <property type="term" value="F:3-oxoacyl-[acyl-carrier-protein] synthase activity"/>
    <property type="evidence" value="ECO:0007669"/>
    <property type="project" value="UniProtKB-EC"/>
</dbReference>
<keyword evidence="6" id="KW-1185">Reference proteome</keyword>
<dbReference type="InterPro" id="IPR014043">
    <property type="entry name" value="Acyl_transferase_dom"/>
</dbReference>
<name>A0ABX7TXT8_STRCY</name>
<dbReference type="InterPro" id="IPR016035">
    <property type="entry name" value="Acyl_Trfase/lysoPLipase"/>
</dbReference>
<dbReference type="PANTHER" id="PTHR43775:SF51">
    <property type="entry name" value="INACTIVE PHENOLPHTHIOCEROL SYNTHESIS POLYKETIDE SYNTHASE TYPE I PKS1-RELATED"/>
    <property type="match status" value="1"/>
</dbReference>
<evidence type="ECO:0000259" key="4">
    <source>
        <dbReference type="Pfam" id="PF00698"/>
    </source>
</evidence>
<dbReference type="Pfam" id="PF00698">
    <property type="entry name" value="Acyl_transf_1"/>
    <property type="match status" value="1"/>
</dbReference>
<reference evidence="5 6" key="1">
    <citation type="submission" date="2021-03" db="EMBL/GenBank/DDBJ databases">
        <title>Complete genome sequence of Streptomyces cyanogenus S136, producer of anticancer angucycline landomycin A.</title>
        <authorList>
            <person name="Hrab P."/>
            <person name="Ruckert C."/>
            <person name="Busche T."/>
            <person name="Ostash I."/>
            <person name="Kalinowski J."/>
            <person name="Fedorenko V."/>
            <person name="Yushchuk O."/>
            <person name="Ostash B."/>
        </authorList>
    </citation>
    <scope>NUCLEOTIDE SEQUENCE [LARGE SCALE GENOMIC DNA]</scope>
    <source>
        <strain evidence="5 6">S136</strain>
    </source>
</reference>
<evidence type="ECO:0000313" key="5">
    <source>
        <dbReference type="EMBL" id="QTE01558.1"/>
    </source>
</evidence>
<evidence type="ECO:0000256" key="2">
    <source>
        <dbReference type="ARBA" id="ARBA00023268"/>
    </source>
</evidence>
<feature type="region of interest" description="Disordered" evidence="3">
    <location>
        <begin position="29"/>
        <end position="49"/>
    </location>
</feature>
<keyword evidence="5" id="KW-0012">Acyltransferase</keyword>
<dbReference type="InterPro" id="IPR050091">
    <property type="entry name" value="PKS_NRPS_Biosynth_Enz"/>
</dbReference>
<gene>
    <name evidence="5" type="ORF">S1361_29790</name>
</gene>
<dbReference type="EMBL" id="CP071839">
    <property type="protein sequence ID" value="QTE01558.1"/>
    <property type="molecule type" value="Genomic_DNA"/>
</dbReference>
<feature type="domain" description="Malonyl-CoA:ACP transacylase (MAT)" evidence="4">
    <location>
        <begin position="49"/>
        <end position="130"/>
    </location>
</feature>
<dbReference type="Gene3D" id="3.40.366.10">
    <property type="entry name" value="Malonyl-Coenzyme A Acyl Carrier Protein, domain 2"/>
    <property type="match status" value="1"/>
</dbReference>
<dbReference type="InterPro" id="IPR001227">
    <property type="entry name" value="Ac_transferase_dom_sf"/>
</dbReference>
<accession>A0ABX7TXT8</accession>
<evidence type="ECO:0000313" key="6">
    <source>
        <dbReference type="Proteomes" id="UP000663908"/>
    </source>
</evidence>
<proteinExistence type="predicted"/>